<dbReference type="GO" id="GO:0032259">
    <property type="term" value="P:methylation"/>
    <property type="evidence" value="ECO:0007669"/>
    <property type="project" value="UniProtKB-KW"/>
</dbReference>
<dbReference type="PROSITE" id="PS51682">
    <property type="entry name" value="SAM_OMT_I"/>
    <property type="match status" value="1"/>
</dbReference>
<dbReference type="InterPro" id="IPR050362">
    <property type="entry name" value="Cation-dep_OMT"/>
</dbReference>
<dbReference type="CDD" id="cd02440">
    <property type="entry name" value="AdoMet_MTases"/>
    <property type="match status" value="1"/>
</dbReference>
<gene>
    <name evidence="4" type="ORF">J0M35_14110</name>
</gene>
<evidence type="ECO:0000256" key="1">
    <source>
        <dbReference type="ARBA" id="ARBA00022603"/>
    </source>
</evidence>
<dbReference type="InterPro" id="IPR002935">
    <property type="entry name" value="SAM_O-MeTrfase"/>
</dbReference>
<reference evidence="4" key="1">
    <citation type="submission" date="2021-02" db="EMBL/GenBank/DDBJ databases">
        <title>Genome-Resolved Metagenomics of a Microbial Community Performing Photosynthetic Biological Nutrient Removal.</title>
        <authorList>
            <person name="Mcdaniel E.A."/>
        </authorList>
    </citation>
    <scope>NUCLEOTIDE SEQUENCE</scope>
    <source>
        <strain evidence="4">UWPOB_OBS1</strain>
    </source>
</reference>
<name>A0A8J7PDZ8_9BACT</name>
<dbReference type="PANTHER" id="PTHR10509">
    <property type="entry name" value="O-METHYLTRANSFERASE-RELATED"/>
    <property type="match status" value="1"/>
</dbReference>
<evidence type="ECO:0000256" key="3">
    <source>
        <dbReference type="ARBA" id="ARBA00022691"/>
    </source>
</evidence>
<comment type="caution">
    <text evidence="4">The sequence shown here is derived from an EMBL/GenBank/DDBJ whole genome shotgun (WGS) entry which is preliminary data.</text>
</comment>
<dbReference type="Pfam" id="PF01596">
    <property type="entry name" value="Methyltransf_3"/>
    <property type="match status" value="1"/>
</dbReference>
<organism evidence="4 5">
    <name type="scientific">Candidatus Obscuribacter phosphatis</name>
    <dbReference type="NCBI Taxonomy" id="1906157"/>
    <lineage>
        <taxon>Bacteria</taxon>
        <taxon>Bacillati</taxon>
        <taxon>Candidatus Melainabacteria</taxon>
        <taxon>Candidatus Obscuribacterales</taxon>
        <taxon>Candidatus Obscuribacteraceae</taxon>
        <taxon>Candidatus Obscuribacter</taxon>
    </lineage>
</organism>
<keyword evidence="2" id="KW-0808">Transferase</keyword>
<dbReference type="Proteomes" id="UP000664277">
    <property type="component" value="Unassembled WGS sequence"/>
</dbReference>
<accession>A0A8J7PDZ8</accession>
<sequence length="213" mass="23654">MLTLTKPGIEEYAESKSEPTSSLLNSLSKETWEKMSVPWMLTGRLEGRFLKMMVQISGAMNVLEIGMFTGYSALSMAEGLPAGGKLTTLDIDADCIKFAKSYFERSPFGEKITVVEGPALASLEKLEGPFDFVFIDADKVNYQNYYNAVLPKLTRGGVILVDNVLYSGYVCDPQTTDENARAIAAFNDFVAADERVDRVMLTIRDGVYLIRKR</sequence>
<proteinExistence type="predicted"/>
<protein>
    <submittedName>
        <fullName evidence="4">Class I SAM-dependent methyltransferase</fullName>
    </submittedName>
</protein>
<dbReference type="PANTHER" id="PTHR10509:SF14">
    <property type="entry name" value="CAFFEOYL-COA O-METHYLTRANSFERASE 3-RELATED"/>
    <property type="match status" value="1"/>
</dbReference>
<evidence type="ECO:0000313" key="4">
    <source>
        <dbReference type="EMBL" id="MBN8661496.1"/>
    </source>
</evidence>
<dbReference type="SUPFAM" id="SSF53335">
    <property type="entry name" value="S-adenosyl-L-methionine-dependent methyltransferases"/>
    <property type="match status" value="1"/>
</dbReference>
<dbReference type="GO" id="GO:0008171">
    <property type="term" value="F:O-methyltransferase activity"/>
    <property type="evidence" value="ECO:0007669"/>
    <property type="project" value="InterPro"/>
</dbReference>
<dbReference type="EMBL" id="JAFLCK010000021">
    <property type="protein sequence ID" value="MBN8661496.1"/>
    <property type="molecule type" value="Genomic_DNA"/>
</dbReference>
<dbReference type="GO" id="GO:0008757">
    <property type="term" value="F:S-adenosylmethionine-dependent methyltransferase activity"/>
    <property type="evidence" value="ECO:0007669"/>
    <property type="project" value="TreeGrafter"/>
</dbReference>
<dbReference type="AlphaFoldDB" id="A0A8J7PDZ8"/>
<keyword evidence="1 4" id="KW-0489">Methyltransferase</keyword>
<dbReference type="Gene3D" id="3.40.50.150">
    <property type="entry name" value="Vaccinia Virus protein VP39"/>
    <property type="match status" value="1"/>
</dbReference>
<dbReference type="InterPro" id="IPR029063">
    <property type="entry name" value="SAM-dependent_MTases_sf"/>
</dbReference>
<evidence type="ECO:0000256" key="2">
    <source>
        <dbReference type="ARBA" id="ARBA00022679"/>
    </source>
</evidence>
<keyword evidence="3" id="KW-0949">S-adenosyl-L-methionine</keyword>
<evidence type="ECO:0000313" key="5">
    <source>
        <dbReference type="Proteomes" id="UP000664277"/>
    </source>
</evidence>